<organism evidence="1 2">
    <name type="scientific">Stackebrandtia nassauensis (strain DSM 44728 / CIP 108903 / NRRL B-16338 / NBRC 102104 / LLR-40K-21)</name>
    <dbReference type="NCBI Taxonomy" id="446470"/>
    <lineage>
        <taxon>Bacteria</taxon>
        <taxon>Bacillati</taxon>
        <taxon>Actinomycetota</taxon>
        <taxon>Actinomycetes</taxon>
        <taxon>Glycomycetales</taxon>
        <taxon>Glycomycetaceae</taxon>
        <taxon>Stackebrandtia</taxon>
    </lineage>
</organism>
<sequence>MSITALPFDRCGVAIAKLEVDIRTRPAERRWRDAVREGLTALREALSPNNYNAAGAEELFRDAPRLARAIRRIGAEREQLASRADALVAIGSQLSPATLAASVRQLLDEVRQHRRRVSDLLHEAYVVDIGGEM</sequence>
<dbReference type="OrthoDB" id="263362at2"/>
<dbReference type="AlphaFoldDB" id="D3Q733"/>
<dbReference type="STRING" id="446470.Snas_0720"/>
<accession>D3Q733</accession>
<dbReference type="KEGG" id="sna:Snas_0720"/>
<name>D3Q733_STANL</name>
<dbReference type="HOGENOM" id="CLU_1905473_0_0_11"/>
<evidence type="ECO:0000313" key="1">
    <source>
        <dbReference type="EMBL" id="ADD40432.1"/>
    </source>
</evidence>
<reference evidence="1 2" key="1">
    <citation type="journal article" date="2009" name="Stand. Genomic Sci.">
        <title>Complete genome sequence of Stackebrandtia nassauensis type strain (LLR-40K-21).</title>
        <authorList>
            <person name="Munk C."/>
            <person name="Lapidus A."/>
            <person name="Copeland A."/>
            <person name="Jando M."/>
            <person name="Mayilraj S."/>
            <person name="Glavina Del Rio T."/>
            <person name="Nolan M."/>
            <person name="Chen F."/>
            <person name="Lucas S."/>
            <person name="Tice H."/>
            <person name="Cheng J.F."/>
            <person name="Han C."/>
            <person name="Detter J.C."/>
            <person name="Bruce D."/>
            <person name="Goodwin L."/>
            <person name="Chain P."/>
            <person name="Pitluck S."/>
            <person name="Goker M."/>
            <person name="Ovchinikova G."/>
            <person name="Pati A."/>
            <person name="Ivanova N."/>
            <person name="Mavromatis K."/>
            <person name="Chen A."/>
            <person name="Palaniappan K."/>
            <person name="Land M."/>
            <person name="Hauser L."/>
            <person name="Chang Y.J."/>
            <person name="Jeffries C.D."/>
            <person name="Bristow J."/>
            <person name="Eisen J.A."/>
            <person name="Markowitz V."/>
            <person name="Hugenholtz P."/>
            <person name="Kyrpides N.C."/>
            <person name="Klenk H.P."/>
        </authorList>
    </citation>
    <scope>NUCLEOTIDE SEQUENCE [LARGE SCALE GENOMIC DNA]</scope>
    <source>
        <strain evidence="2">DSM 44728 / CIP 108903 / NRRL B-16338 / NBRC 102104 / LLR-40K-21</strain>
    </source>
</reference>
<evidence type="ECO:0000313" key="2">
    <source>
        <dbReference type="Proteomes" id="UP000000844"/>
    </source>
</evidence>
<dbReference type="Proteomes" id="UP000000844">
    <property type="component" value="Chromosome"/>
</dbReference>
<gene>
    <name evidence="1" type="ordered locus">Snas_0720</name>
</gene>
<dbReference type="EMBL" id="CP001778">
    <property type="protein sequence ID" value="ADD40432.1"/>
    <property type="molecule type" value="Genomic_DNA"/>
</dbReference>
<dbReference type="RefSeq" id="WP_013016003.1">
    <property type="nucleotide sequence ID" value="NC_013947.1"/>
</dbReference>
<keyword evidence="2" id="KW-1185">Reference proteome</keyword>
<protein>
    <submittedName>
        <fullName evidence="1">Uncharacterized protein</fullName>
    </submittedName>
</protein>
<proteinExistence type="predicted"/>